<dbReference type="Proteomes" id="UP000029278">
    <property type="component" value="Unassembled WGS sequence"/>
</dbReference>
<protein>
    <recommendedName>
        <fullName evidence="1">GAPS4 PD-(D/E)XK nuclease domain-containing protein</fullName>
    </recommendedName>
</protein>
<evidence type="ECO:0000313" key="3">
    <source>
        <dbReference type="Proteomes" id="UP000029278"/>
    </source>
</evidence>
<gene>
    <name evidence="2" type="ORF">DJ90_2003</name>
</gene>
<sequence length="307" mass="35929">MSGENSKSSGEFGEKIVLNLLKLIGWGSADYNPTIECFNEEHDRKNKEHGLDYIFSFESPLINHLQDDVLISCKHNKEKYPDYPTSVFKKYLYELAEAMDCFPYDQKYSETRVGRRIQERKTSGIIFWLSSKEDIERDIIKEIKAFRNTDKKAEYGPIYLVDNNKANFLYRSINYAISKYGDYNFFYHPTGYNDVDPFVSTNYGKKLPVQLINSNVLPLRVDPSESGPTLLMFVNENFNENSLKRIMGFTQRLTNSWAKQTVILYYDYLEIEHRNIVQTTKRLFEGNFIETVEVRSFKDTISILGEE</sequence>
<evidence type="ECO:0000313" key="2">
    <source>
        <dbReference type="EMBL" id="KFN12313.1"/>
    </source>
</evidence>
<keyword evidence="3" id="KW-1185">Reference proteome</keyword>
<proteinExistence type="predicted"/>
<dbReference type="EMBL" id="JMQA01000001">
    <property type="protein sequence ID" value="KFN12313.1"/>
    <property type="molecule type" value="Genomic_DNA"/>
</dbReference>
<dbReference type="GeneID" id="77008247"/>
<dbReference type="RefSeq" id="WP_036624160.1">
    <property type="nucleotide sequence ID" value="NZ_JAKOBR010000033.1"/>
</dbReference>
<dbReference type="PATRIC" id="fig|44252.3.peg.205"/>
<feature type="domain" description="GAPS4 PD-(D/E)XK nuclease" evidence="1">
    <location>
        <begin position="2"/>
        <end position="165"/>
    </location>
</feature>
<organism evidence="2 3">
    <name type="scientific">Paenibacillus macerans</name>
    <name type="common">Bacillus macerans</name>
    <dbReference type="NCBI Taxonomy" id="44252"/>
    <lineage>
        <taxon>Bacteria</taxon>
        <taxon>Bacillati</taxon>
        <taxon>Bacillota</taxon>
        <taxon>Bacilli</taxon>
        <taxon>Bacillales</taxon>
        <taxon>Paenibacillaceae</taxon>
        <taxon>Paenibacillus</taxon>
    </lineage>
</organism>
<name>A0A090ZPE1_PAEMA</name>
<dbReference type="HOGENOM" id="CLU_073567_0_0_9"/>
<accession>A0A090ZPE1</accession>
<dbReference type="AlphaFoldDB" id="A0A090ZPE1"/>
<dbReference type="Pfam" id="PF26115">
    <property type="entry name" value="PDDEXK_GAPS4"/>
    <property type="match status" value="1"/>
</dbReference>
<comment type="caution">
    <text evidence="2">The sequence shown here is derived from an EMBL/GenBank/DDBJ whole genome shotgun (WGS) entry which is preliminary data.</text>
</comment>
<evidence type="ECO:0000259" key="1">
    <source>
        <dbReference type="Pfam" id="PF26115"/>
    </source>
</evidence>
<reference evidence="2 3" key="1">
    <citation type="submission" date="2014-04" db="EMBL/GenBank/DDBJ databases">
        <authorList>
            <person name="Bishop-Lilly K.A."/>
            <person name="Broomall S.M."/>
            <person name="Chain P.S."/>
            <person name="Chertkov O."/>
            <person name="Coyne S.R."/>
            <person name="Daligault H.E."/>
            <person name="Davenport K.W."/>
            <person name="Erkkila T."/>
            <person name="Frey K.G."/>
            <person name="Gibbons H.S."/>
            <person name="Gu W."/>
            <person name="Jaissle J."/>
            <person name="Johnson S.L."/>
            <person name="Koroleva G.I."/>
            <person name="Ladner J.T."/>
            <person name="Lo C.-C."/>
            <person name="Minogue T.D."/>
            <person name="Munk C."/>
            <person name="Palacios G.F."/>
            <person name="Redden C.L."/>
            <person name="Rosenzweig C.N."/>
            <person name="Scholz M.B."/>
            <person name="Teshima H."/>
            <person name="Xu Y."/>
        </authorList>
    </citation>
    <scope>NUCLEOTIDE SEQUENCE [LARGE SCALE GENOMIC DNA]</scope>
    <source>
        <strain evidence="2 3">8244</strain>
    </source>
</reference>
<dbReference type="OrthoDB" id="2680225at2"/>
<dbReference type="STRING" id="44252.DJ90_2003"/>
<dbReference type="InterPro" id="IPR058873">
    <property type="entry name" value="PDDEXK_GAPS4"/>
</dbReference>